<evidence type="ECO:0000313" key="2">
    <source>
        <dbReference type="EnsemblPlants" id="OB01G29400.1"/>
    </source>
</evidence>
<organism evidence="2">
    <name type="scientific">Oryza brachyantha</name>
    <name type="common">malo sina</name>
    <dbReference type="NCBI Taxonomy" id="4533"/>
    <lineage>
        <taxon>Eukaryota</taxon>
        <taxon>Viridiplantae</taxon>
        <taxon>Streptophyta</taxon>
        <taxon>Embryophyta</taxon>
        <taxon>Tracheophyta</taxon>
        <taxon>Spermatophyta</taxon>
        <taxon>Magnoliopsida</taxon>
        <taxon>Liliopsida</taxon>
        <taxon>Poales</taxon>
        <taxon>Poaceae</taxon>
        <taxon>BOP clade</taxon>
        <taxon>Oryzoideae</taxon>
        <taxon>Oryzeae</taxon>
        <taxon>Oryzinae</taxon>
        <taxon>Oryza</taxon>
    </lineage>
</organism>
<dbReference type="InterPro" id="IPR004158">
    <property type="entry name" value="DUF247_pln"/>
</dbReference>
<dbReference type="PANTHER" id="PTHR31170:SF18">
    <property type="entry name" value="(WILD MALAYSIAN BANANA) HYPOTHETICAL PROTEIN"/>
    <property type="match status" value="1"/>
</dbReference>
<dbReference type="HOGENOM" id="CLU_020188_0_4_1"/>
<dbReference type="Pfam" id="PF03140">
    <property type="entry name" value="DUF247"/>
    <property type="match status" value="1"/>
</dbReference>
<sequence>MTSLEASVEASLDALRRDDPWRARQPFTIFRVPTYVRDGNRTAYEPRVVSIGPYHHGGAALRAMEDHKWRYLQDLLSRRAGDGATVVTASALVVEVRALEPRARACYSERPSGLASDDFVRMLLLDGCFILEFFFKWHTKEPDALCDVGWGLTLVAADLLLMENQIPFFVLEKLYGVVAGAQGRESLLNLLVEYIGDEEPIRHPSGDWEVHHLLHLYYECFVPKRPRPPDSAQAAATTTRTILRASELREAGVTLVRWIASRDRFDVTFDGRTGVMEIPAIEIDDMKRPLLINLIAFEQTQAGEEPRLLTSYVVLMGQLVVTARDVELLRQRGVLESLLADDDEADPFFSRLGEGAAMDLSRQAFAGLYEEVRRYCDSWWHRNRAALRRDYFASPWSAISVVVAAVVVFLAATQTYFTVFPAK</sequence>
<dbReference type="Gramene" id="OB01G29400.1">
    <property type="protein sequence ID" value="OB01G29400.1"/>
    <property type="gene ID" value="OB01G29400"/>
</dbReference>
<dbReference type="STRING" id="4533.J3L134"/>
<name>J3L134_ORYBR</name>
<keyword evidence="1" id="KW-1133">Transmembrane helix</keyword>
<keyword evidence="3" id="KW-1185">Reference proteome</keyword>
<reference evidence="2" key="1">
    <citation type="journal article" date="2013" name="Nat. Commun.">
        <title>Whole-genome sequencing of Oryza brachyantha reveals mechanisms underlying Oryza genome evolution.</title>
        <authorList>
            <person name="Chen J."/>
            <person name="Huang Q."/>
            <person name="Gao D."/>
            <person name="Wang J."/>
            <person name="Lang Y."/>
            <person name="Liu T."/>
            <person name="Li B."/>
            <person name="Bai Z."/>
            <person name="Luis Goicoechea J."/>
            <person name="Liang C."/>
            <person name="Chen C."/>
            <person name="Zhang W."/>
            <person name="Sun S."/>
            <person name="Liao Y."/>
            <person name="Zhang X."/>
            <person name="Yang L."/>
            <person name="Song C."/>
            <person name="Wang M."/>
            <person name="Shi J."/>
            <person name="Liu G."/>
            <person name="Liu J."/>
            <person name="Zhou H."/>
            <person name="Zhou W."/>
            <person name="Yu Q."/>
            <person name="An N."/>
            <person name="Chen Y."/>
            <person name="Cai Q."/>
            <person name="Wang B."/>
            <person name="Liu B."/>
            <person name="Min J."/>
            <person name="Huang Y."/>
            <person name="Wu H."/>
            <person name="Li Z."/>
            <person name="Zhang Y."/>
            <person name="Yin Y."/>
            <person name="Song W."/>
            <person name="Jiang J."/>
            <person name="Jackson S.A."/>
            <person name="Wing R.A."/>
            <person name="Wang J."/>
            <person name="Chen M."/>
        </authorList>
    </citation>
    <scope>NUCLEOTIDE SEQUENCE [LARGE SCALE GENOMIC DNA]</scope>
    <source>
        <strain evidence="2">cv. IRGC 101232</strain>
    </source>
</reference>
<dbReference type="OMA" id="WWHRNRA"/>
<dbReference type="PANTHER" id="PTHR31170">
    <property type="entry name" value="BNAC04G53230D PROTEIN"/>
    <property type="match status" value="1"/>
</dbReference>
<feature type="transmembrane region" description="Helical" evidence="1">
    <location>
        <begin position="396"/>
        <end position="419"/>
    </location>
</feature>
<proteinExistence type="predicted"/>
<protein>
    <submittedName>
        <fullName evidence="2">Uncharacterized protein</fullName>
    </submittedName>
</protein>
<dbReference type="eggNOG" id="ENOG502RY48">
    <property type="taxonomic scope" value="Eukaryota"/>
</dbReference>
<dbReference type="Proteomes" id="UP000006038">
    <property type="component" value="Chromosome 1"/>
</dbReference>
<reference evidence="2" key="2">
    <citation type="submission" date="2013-04" db="UniProtKB">
        <authorList>
            <consortium name="EnsemblPlants"/>
        </authorList>
    </citation>
    <scope>IDENTIFICATION</scope>
</reference>
<keyword evidence="1" id="KW-0812">Transmembrane</keyword>
<evidence type="ECO:0000256" key="1">
    <source>
        <dbReference type="SAM" id="Phobius"/>
    </source>
</evidence>
<dbReference type="AlphaFoldDB" id="J3L134"/>
<dbReference type="EnsemblPlants" id="OB01G29400.1">
    <property type="protein sequence ID" value="OB01G29400.1"/>
    <property type="gene ID" value="OB01G29400"/>
</dbReference>
<evidence type="ECO:0000313" key="3">
    <source>
        <dbReference type="Proteomes" id="UP000006038"/>
    </source>
</evidence>
<accession>J3L134</accession>
<keyword evidence="1" id="KW-0472">Membrane</keyword>